<dbReference type="GO" id="GO:0016829">
    <property type="term" value="F:lyase activity"/>
    <property type="evidence" value="ECO:0007669"/>
    <property type="project" value="UniProtKB-KW"/>
</dbReference>
<dbReference type="InterPro" id="IPR029068">
    <property type="entry name" value="Glyas_Bleomycin-R_OHBP_Dase"/>
</dbReference>
<comment type="caution">
    <text evidence="2">The sequence shown here is derived from an EMBL/GenBank/DDBJ whole genome shotgun (WGS) entry which is preliminary data.</text>
</comment>
<dbReference type="Proteomes" id="UP000215931">
    <property type="component" value="Unassembled WGS sequence"/>
</dbReference>
<accession>A0A271KDR0</accession>
<evidence type="ECO:0000313" key="2">
    <source>
        <dbReference type="EMBL" id="PAP93165.1"/>
    </source>
</evidence>
<evidence type="ECO:0000259" key="1">
    <source>
        <dbReference type="Pfam" id="PF13468"/>
    </source>
</evidence>
<dbReference type="OrthoDB" id="9812467at2"/>
<protein>
    <submittedName>
        <fullName evidence="2">Lactoylglutathione lyase</fullName>
    </submittedName>
</protein>
<sequence>MPARPHSPDPHSPGAYPPGACPLDHLVLPTARLDVARARLVSLGFVVAPSGIHPFGTENCCVFLEDGTYLEPLAVGNAQAAAKAVADGNVFVARDRAYRDSCGSEGFSALVLGTENADADHARYIEAGLSAGDKLSFSRAFTDAAGNSDTASFKLAFASGTGATDAFLFACERITAPKVDRGALQVRANGATGIVEVVAVSNEPSEQRRLISIATRSPATGQGSSTAFDLPNATLTLLDPVAFETRFGMPAGAPSELRFAAIVFSVRFADTVARLLAASSVEHDIRGDDIVVRPAPGQGAAFIFREIA</sequence>
<gene>
    <name evidence="2" type="ORF">CIT31_23635</name>
</gene>
<feature type="domain" description="Glyoxalase-like" evidence="1">
    <location>
        <begin position="23"/>
        <end position="207"/>
    </location>
</feature>
<dbReference type="EMBL" id="NPKH01000028">
    <property type="protein sequence ID" value="PAP93165.1"/>
    <property type="molecule type" value="Genomic_DNA"/>
</dbReference>
<keyword evidence="3" id="KW-1185">Reference proteome</keyword>
<dbReference type="InterPro" id="IPR025870">
    <property type="entry name" value="Glyoxalase-like_dom"/>
</dbReference>
<name>A0A271KDR0_9HYPH</name>
<proteinExistence type="predicted"/>
<dbReference type="SUPFAM" id="SSF54593">
    <property type="entry name" value="Glyoxalase/Bleomycin resistance protein/Dihydroxybiphenyl dioxygenase"/>
    <property type="match status" value="1"/>
</dbReference>
<dbReference type="Pfam" id="PF13468">
    <property type="entry name" value="Glyoxalase_3"/>
    <property type="match status" value="1"/>
</dbReference>
<dbReference type="RefSeq" id="WP_095520659.1">
    <property type="nucleotide sequence ID" value="NZ_NPKH01000028.1"/>
</dbReference>
<keyword evidence="2" id="KW-0456">Lyase</keyword>
<evidence type="ECO:0000313" key="3">
    <source>
        <dbReference type="Proteomes" id="UP000215931"/>
    </source>
</evidence>
<reference evidence="2 3" key="1">
    <citation type="submission" date="2017-08" db="EMBL/GenBank/DDBJ databases">
        <title>Mesorhizobium wenxinae sp. nov., a novel rhizobial species isolated from root nodules of chickpea (Cicer arietinum L.).</title>
        <authorList>
            <person name="Zhang J."/>
        </authorList>
    </citation>
    <scope>NUCLEOTIDE SEQUENCE [LARGE SCALE GENOMIC DNA]</scope>
    <source>
        <strain evidence="3">WYCCWR 10019</strain>
    </source>
</reference>
<dbReference type="AlphaFoldDB" id="A0A271KDR0"/>
<organism evidence="2 3">
    <name type="scientific">Mesorhizobium wenxiniae</name>
    <dbReference type="NCBI Taxonomy" id="2014805"/>
    <lineage>
        <taxon>Bacteria</taxon>
        <taxon>Pseudomonadati</taxon>
        <taxon>Pseudomonadota</taxon>
        <taxon>Alphaproteobacteria</taxon>
        <taxon>Hyphomicrobiales</taxon>
        <taxon>Phyllobacteriaceae</taxon>
        <taxon>Mesorhizobium</taxon>
    </lineage>
</organism>
<dbReference type="Gene3D" id="3.10.180.10">
    <property type="entry name" value="2,3-Dihydroxybiphenyl 1,2-Dioxygenase, domain 1"/>
    <property type="match status" value="1"/>
</dbReference>